<dbReference type="PANTHER" id="PTHR41517">
    <property type="entry name" value="1,2-DIOXYGENASE PROTEIN-RELATED"/>
    <property type="match status" value="1"/>
</dbReference>
<reference evidence="6 7" key="1">
    <citation type="submission" date="2020-04" db="EMBL/GenBank/DDBJ databases">
        <authorList>
            <person name="De Canck E."/>
        </authorList>
    </citation>
    <scope>NUCLEOTIDE SEQUENCE [LARGE SCALE GENOMIC DNA]</scope>
    <source>
        <strain evidence="6 7">LMG 3441</strain>
    </source>
</reference>
<name>A0A6S7ALY2_9BURK</name>
<dbReference type="InterPro" id="IPR011960">
    <property type="entry name" value="Gentisate_dOase"/>
</dbReference>
<dbReference type="EMBL" id="CADIJQ010000012">
    <property type="protein sequence ID" value="CAB3738283.1"/>
    <property type="molecule type" value="Genomic_DNA"/>
</dbReference>
<sequence>MPDSHSGRADSAAIPAAAPAAHQASDRPSDRSADRAAYYARIAKKNMAPLWESLHNLVPRQPAPRCVPALWKYDDVRDDVMASGSLITAEEAVRRVLILENPGLPGQASITQSLYAGLQLILPGEIAPSHRHTQSALRFIVEGRGAYTAVNGERTTMHPGDFIITPSWTWHDHGNAETTEGGEPVVWLDGLDIPLLRFLDAGFAENYPHATQPVTRPEGDSMARYGNNMAPVRHQTSSGTSPIFNYPYERSREALDALYRHGELDPWDGVKLRYLNPATGGYPMPTMATFMQLLPAGFQGKTYRSTDSTVYSVVEGRGTARIGDQEFHFGPRDVFVAPSWLPVQLAALDDVTLFSYSDRPVQDALGVWREERVD</sequence>
<dbReference type="Pfam" id="PF07883">
    <property type="entry name" value="Cupin_2"/>
    <property type="match status" value="1"/>
</dbReference>
<dbReference type="GO" id="GO:0047922">
    <property type="term" value="F:gentisate 1,2-dioxygenase activity"/>
    <property type="evidence" value="ECO:0007669"/>
    <property type="project" value="UniProtKB-UniRule"/>
</dbReference>
<feature type="domain" description="Cupin type-2" evidence="5">
    <location>
        <begin position="118"/>
        <end position="179"/>
    </location>
</feature>
<dbReference type="InterPro" id="IPR011051">
    <property type="entry name" value="RmlC_Cupin_sf"/>
</dbReference>
<evidence type="ECO:0000259" key="5">
    <source>
        <dbReference type="Pfam" id="PF07883"/>
    </source>
</evidence>
<evidence type="ECO:0000313" key="7">
    <source>
        <dbReference type="Proteomes" id="UP000494269"/>
    </source>
</evidence>
<dbReference type="InterPro" id="IPR047183">
    <property type="entry name" value="GDO-like"/>
</dbReference>
<dbReference type="CDD" id="cd02216">
    <property type="entry name" value="cupin_GDO-like_N"/>
    <property type="match status" value="1"/>
</dbReference>
<proteinExistence type="predicted"/>
<evidence type="ECO:0000256" key="3">
    <source>
        <dbReference type="NCBIfam" id="TIGR02272"/>
    </source>
</evidence>
<dbReference type="CDD" id="cd06992">
    <property type="entry name" value="cupin_GDO-like_C"/>
    <property type="match status" value="1"/>
</dbReference>
<dbReference type="Proteomes" id="UP000494269">
    <property type="component" value="Unassembled WGS sequence"/>
</dbReference>
<dbReference type="EC" id="1.13.11.4" evidence="3"/>
<keyword evidence="1 6" id="KW-0223">Dioxygenase</keyword>
<dbReference type="InterPro" id="IPR013096">
    <property type="entry name" value="Cupin_2"/>
</dbReference>
<evidence type="ECO:0000256" key="4">
    <source>
        <dbReference type="SAM" id="MobiDB-lite"/>
    </source>
</evidence>
<dbReference type="PANTHER" id="PTHR41517:SF1">
    <property type="entry name" value="CUPIN"/>
    <property type="match status" value="1"/>
</dbReference>
<feature type="compositionally biased region" description="Low complexity" evidence="4">
    <location>
        <begin position="9"/>
        <end position="23"/>
    </location>
</feature>
<dbReference type="NCBIfam" id="TIGR02272">
    <property type="entry name" value="gentisate_1_2"/>
    <property type="match status" value="1"/>
</dbReference>
<keyword evidence="7" id="KW-1185">Reference proteome</keyword>
<evidence type="ECO:0000256" key="1">
    <source>
        <dbReference type="ARBA" id="ARBA00022964"/>
    </source>
</evidence>
<organism evidence="6 7">
    <name type="scientific">Achromobacter kerstersii</name>
    <dbReference type="NCBI Taxonomy" id="1353890"/>
    <lineage>
        <taxon>Bacteria</taxon>
        <taxon>Pseudomonadati</taxon>
        <taxon>Pseudomonadota</taxon>
        <taxon>Betaproteobacteria</taxon>
        <taxon>Burkholderiales</taxon>
        <taxon>Alcaligenaceae</taxon>
        <taxon>Achromobacter</taxon>
    </lineage>
</organism>
<dbReference type="RefSeq" id="WP_175171534.1">
    <property type="nucleotide sequence ID" value="NZ_CADIJQ010000012.1"/>
</dbReference>
<evidence type="ECO:0000313" key="6">
    <source>
        <dbReference type="EMBL" id="CAB3738283.1"/>
    </source>
</evidence>
<dbReference type="InterPro" id="IPR014710">
    <property type="entry name" value="RmlC-like_jellyroll"/>
</dbReference>
<evidence type="ECO:0000256" key="2">
    <source>
        <dbReference type="ARBA" id="ARBA00023002"/>
    </source>
</evidence>
<keyword evidence="2 6" id="KW-0560">Oxidoreductase</keyword>
<gene>
    <name evidence="6" type="primary">sdgD_2</name>
    <name evidence="6" type="ORF">LMG3441_05345</name>
</gene>
<protein>
    <recommendedName>
        <fullName evidence="3">Gentisate 1,2-dioxygenase</fullName>
        <ecNumber evidence="3">1.13.11.4</ecNumber>
    </recommendedName>
</protein>
<dbReference type="Gene3D" id="2.60.120.10">
    <property type="entry name" value="Jelly Rolls"/>
    <property type="match status" value="1"/>
</dbReference>
<accession>A0A6S7ALY2</accession>
<dbReference type="AlphaFoldDB" id="A0A6S7ALY2"/>
<feature type="region of interest" description="Disordered" evidence="4">
    <location>
        <begin position="1"/>
        <end position="32"/>
    </location>
</feature>
<dbReference type="SUPFAM" id="SSF51182">
    <property type="entry name" value="RmlC-like cupins"/>
    <property type="match status" value="1"/>
</dbReference>